<accession>A0A8T1Q187</accession>
<evidence type="ECO:0000256" key="6">
    <source>
        <dbReference type="SAM" id="Coils"/>
    </source>
</evidence>
<evidence type="ECO:0000256" key="2">
    <source>
        <dbReference type="ARBA" id="ARBA00022475"/>
    </source>
</evidence>
<dbReference type="GO" id="GO:0005886">
    <property type="term" value="C:plasma membrane"/>
    <property type="evidence" value="ECO:0007669"/>
    <property type="project" value="UniProtKB-SubCell"/>
</dbReference>
<keyword evidence="2" id="KW-1003">Cell membrane</keyword>
<dbReference type="Proteomes" id="UP000811609">
    <property type="component" value="Chromosome 7"/>
</dbReference>
<comment type="caution">
    <text evidence="8">The sequence shown here is derived from an EMBL/GenBank/DDBJ whole genome shotgun (WGS) entry which is preliminary data.</text>
</comment>
<keyword evidence="5" id="KW-0807">Transducer</keyword>
<evidence type="ECO:0000313" key="10">
    <source>
        <dbReference type="Proteomes" id="UP000811609"/>
    </source>
</evidence>
<organism evidence="8 10">
    <name type="scientific">Carya illinoinensis</name>
    <name type="common">Pecan</name>
    <dbReference type="NCBI Taxonomy" id="32201"/>
    <lineage>
        <taxon>Eukaryota</taxon>
        <taxon>Viridiplantae</taxon>
        <taxon>Streptophyta</taxon>
        <taxon>Embryophyta</taxon>
        <taxon>Tracheophyta</taxon>
        <taxon>Spermatophyta</taxon>
        <taxon>Magnoliopsida</taxon>
        <taxon>eudicotyledons</taxon>
        <taxon>Gunneridae</taxon>
        <taxon>Pentapetalae</taxon>
        <taxon>rosids</taxon>
        <taxon>fabids</taxon>
        <taxon>Fagales</taxon>
        <taxon>Juglandaceae</taxon>
        <taxon>Carya</taxon>
    </lineage>
</organism>
<dbReference type="InterPro" id="IPR015898">
    <property type="entry name" value="G-protein_gamma-like_dom"/>
</dbReference>
<dbReference type="AlphaFoldDB" id="A0A8T1Q187"/>
<dbReference type="EMBL" id="CM031831">
    <property type="protein sequence ID" value="KAG6703493.1"/>
    <property type="molecule type" value="Genomic_DNA"/>
</dbReference>
<proteinExistence type="predicted"/>
<dbReference type="InterPro" id="IPR045878">
    <property type="entry name" value="GG1/2"/>
</dbReference>
<gene>
    <name evidence="8" type="ORF">CIPAW_07G086200</name>
    <name evidence="9" type="ORF">I3842_07G087900</name>
</gene>
<keyword evidence="4" id="KW-0472">Membrane</keyword>
<evidence type="ECO:0000256" key="5">
    <source>
        <dbReference type="ARBA" id="ARBA00023224"/>
    </source>
</evidence>
<dbReference type="Proteomes" id="UP000811246">
    <property type="component" value="Chromosome 7"/>
</dbReference>
<keyword evidence="10" id="KW-1185">Reference proteome</keyword>
<keyword evidence="3 6" id="KW-0175">Coiled coil</keyword>
<evidence type="ECO:0000259" key="7">
    <source>
        <dbReference type="SMART" id="SM01224"/>
    </source>
</evidence>
<name>A0A8T1Q187_CARIL</name>
<evidence type="ECO:0000256" key="3">
    <source>
        <dbReference type="ARBA" id="ARBA00023054"/>
    </source>
</evidence>
<evidence type="ECO:0000313" key="8">
    <source>
        <dbReference type="EMBL" id="KAG6647547.1"/>
    </source>
</evidence>
<dbReference type="PANTHER" id="PTHR35129">
    <property type="entry name" value="GUANINE NUCLEOTIDE-BINDING PROTEIN SUBUNIT GAMMA 1"/>
    <property type="match status" value="1"/>
</dbReference>
<comment type="subcellular location">
    <subcellularLocation>
        <location evidence="1">Cell membrane</location>
    </subcellularLocation>
</comment>
<protein>
    <recommendedName>
        <fullName evidence="7">G protein gamma domain-containing protein</fullName>
    </recommendedName>
</protein>
<evidence type="ECO:0000256" key="4">
    <source>
        <dbReference type="ARBA" id="ARBA00023136"/>
    </source>
</evidence>
<dbReference type="OrthoDB" id="1934467at2759"/>
<feature type="domain" description="G protein gamma" evidence="7">
    <location>
        <begin position="33"/>
        <end position="106"/>
    </location>
</feature>
<reference evidence="8" key="1">
    <citation type="submission" date="2020-12" db="EMBL/GenBank/DDBJ databases">
        <title>WGS assembly of Carya illinoinensis cv. Pawnee.</title>
        <authorList>
            <person name="Platts A."/>
            <person name="Shu S."/>
            <person name="Wright S."/>
            <person name="Barry K."/>
            <person name="Edger P."/>
            <person name="Pires J.C."/>
            <person name="Schmutz J."/>
        </authorList>
    </citation>
    <scope>NUCLEOTIDE SEQUENCE</scope>
    <source>
        <tissue evidence="8">Leaf</tissue>
    </source>
</reference>
<dbReference type="GO" id="GO:0007186">
    <property type="term" value="P:G protein-coupled receptor signaling pathway"/>
    <property type="evidence" value="ECO:0007669"/>
    <property type="project" value="InterPro"/>
</dbReference>
<evidence type="ECO:0000313" key="9">
    <source>
        <dbReference type="EMBL" id="KAG6703493.1"/>
    </source>
</evidence>
<dbReference type="PANTHER" id="PTHR35129:SF1">
    <property type="entry name" value="GUANINE NUCLEOTIDE-BINDING PROTEIN SUBUNIT GAMMA 1"/>
    <property type="match status" value="1"/>
</dbReference>
<dbReference type="Pfam" id="PF00631">
    <property type="entry name" value="G-gamma"/>
    <property type="match status" value="1"/>
</dbReference>
<sequence>MASETASSVDEATVVSSVVTTAADKRGKHRIGAQLKRVEQECRFLEEELEEFQRTENVSTLCEELLRNIEMIPDPLLPLTNGPVNPLWDQWFEGPQDSQRCRCRIL</sequence>
<dbReference type="EMBL" id="CM031815">
    <property type="protein sequence ID" value="KAG6647547.1"/>
    <property type="molecule type" value="Genomic_DNA"/>
</dbReference>
<feature type="coiled-coil region" evidence="6">
    <location>
        <begin position="28"/>
        <end position="55"/>
    </location>
</feature>
<dbReference type="SMART" id="SM01224">
    <property type="entry name" value="G_gamma"/>
    <property type="match status" value="1"/>
</dbReference>
<evidence type="ECO:0000256" key="1">
    <source>
        <dbReference type="ARBA" id="ARBA00004236"/>
    </source>
</evidence>
<reference evidence="9" key="2">
    <citation type="submission" date="2021-01" db="EMBL/GenBank/DDBJ databases">
        <authorList>
            <person name="Lovell J.T."/>
            <person name="Bentley N."/>
            <person name="Bhattarai G."/>
            <person name="Jenkins J.W."/>
            <person name="Sreedasyam A."/>
            <person name="Alarcon Y."/>
            <person name="Bock C."/>
            <person name="Boston L."/>
            <person name="Carlson J."/>
            <person name="Cervantes K."/>
            <person name="Clermont K."/>
            <person name="Krom N."/>
            <person name="Kubenka K."/>
            <person name="Mamidi S."/>
            <person name="Mattison C."/>
            <person name="Monteros M."/>
            <person name="Pisani C."/>
            <person name="Plott C."/>
            <person name="Rajasekar S."/>
            <person name="Rhein H.S."/>
            <person name="Rohla C."/>
            <person name="Song M."/>
            <person name="Hilaire R.S."/>
            <person name="Shu S."/>
            <person name="Wells L."/>
            <person name="Wang X."/>
            <person name="Webber J."/>
            <person name="Heerema R.J."/>
            <person name="Klein P."/>
            <person name="Conner P."/>
            <person name="Grauke L."/>
            <person name="Grimwood J."/>
            <person name="Schmutz J."/>
            <person name="Randall J.J."/>
        </authorList>
    </citation>
    <scope>NUCLEOTIDE SEQUENCE</scope>
    <source>
        <tissue evidence="9">Leaf</tissue>
    </source>
</reference>